<feature type="region of interest" description="Disordered" evidence="1">
    <location>
        <begin position="137"/>
        <end position="180"/>
    </location>
</feature>
<feature type="compositionally biased region" description="Low complexity" evidence="1">
    <location>
        <begin position="146"/>
        <end position="157"/>
    </location>
</feature>
<keyword evidence="3" id="KW-1185">Reference proteome</keyword>
<proteinExistence type="predicted"/>
<feature type="compositionally biased region" description="Polar residues" evidence="1">
    <location>
        <begin position="165"/>
        <end position="180"/>
    </location>
</feature>
<reference evidence="2 3" key="1">
    <citation type="submission" date="2021-06" db="EMBL/GenBank/DDBJ databases">
        <authorList>
            <person name="Kallberg Y."/>
            <person name="Tangrot J."/>
            <person name="Rosling A."/>
        </authorList>
    </citation>
    <scope>NUCLEOTIDE SEQUENCE [LARGE SCALE GENOMIC DNA]</scope>
    <source>
        <strain evidence="2 3">120-4 pot B 10/14</strain>
    </source>
</reference>
<sequence length="180" mass="20317">MSSERLLLPLGMQSKYVKKEGLVIIVMRMDLQAYLEGFNHFAALGDIQMFAMLSCVFREPFPPQKKFVWSQELHSRIIPDSLNSTISHNTGYFNTESYSIPNFVRNHYQYGYQTISSNIWTNIYNITISATPPTPSALTYGNPDDSGGPIMIPSSSHSIHHQRRSTFGGTSKESNHFSSS</sequence>
<protein>
    <submittedName>
        <fullName evidence="2">32808_t:CDS:1</fullName>
    </submittedName>
</protein>
<dbReference type="Proteomes" id="UP000789901">
    <property type="component" value="Unassembled WGS sequence"/>
</dbReference>
<gene>
    <name evidence="2" type="ORF">GMARGA_LOCUS38917</name>
</gene>
<evidence type="ECO:0000313" key="3">
    <source>
        <dbReference type="Proteomes" id="UP000789901"/>
    </source>
</evidence>
<evidence type="ECO:0000313" key="2">
    <source>
        <dbReference type="EMBL" id="CAG8847917.1"/>
    </source>
</evidence>
<feature type="non-terminal residue" evidence="2">
    <location>
        <position position="180"/>
    </location>
</feature>
<organism evidence="2 3">
    <name type="scientific">Gigaspora margarita</name>
    <dbReference type="NCBI Taxonomy" id="4874"/>
    <lineage>
        <taxon>Eukaryota</taxon>
        <taxon>Fungi</taxon>
        <taxon>Fungi incertae sedis</taxon>
        <taxon>Mucoromycota</taxon>
        <taxon>Glomeromycotina</taxon>
        <taxon>Glomeromycetes</taxon>
        <taxon>Diversisporales</taxon>
        <taxon>Gigasporaceae</taxon>
        <taxon>Gigaspora</taxon>
    </lineage>
</organism>
<dbReference type="EMBL" id="CAJVQB010089851">
    <property type="protein sequence ID" value="CAG8847917.1"/>
    <property type="molecule type" value="Genomic_DNA"/>
</dbReference>
<accession>A0ABN7X4I2</accession>
<name>A0ABN7X4I2_GIGMA</name>
<comment type="caution">
    <text evidence="2">The sequence shown here is derived from an EMBL/GenBank/DDBJ whole genome shotgun (WGS) entry which is preliminary data.</text>
</comment>
<evidence type="ECO:0000256" key="1">
    <source>
        <dbReference type="SAM" id="MobiDB-lite"/>
    </source>
</evidence>